<reference evidence="1" key="1">
    <citation type="submission" date="2014-11" db="EMBL/GenBank/DDBJ databases">
        <authorList>
            <person name="Amaro Gonzalez C."/>
        </authorList>
    </citation>
    <scope>NUCLEOTIDE SEQUENCE</scope>
</reference>
<sequence>MKPYPLNILEMVYQIRFCSGPNDFIY</sequence>
<evidence type="ECO:0000313" key="1">
    <source>
        <dbReference type="EMBL" id="JAH47892.1"/>
    </source>
</evidence>
<name>A0A0E9T345_ANGAN</name>
<dbReference type="EMBL" id="GBXM01060685">
    <property type="protein sequence ID" value="JAH47892.1"/>
    <property type="molecule type" value="Transcribed_RNA"/>
</dbReference>
<dbReference type="AlphaFoldDB" id="A0A0E9T345"/>
<reference evidence="1" key="2">
    <citation type="journal article" date="2015" name="Fish Shellfish Immunol.">
        <title>Early steps in the European eel (Anguilla anguilla)-Vibrio vulnificus interaction in the gills: Role of the RtxA13 toxin.</title>
        <authorList>
            <person name="Callol A."/>
            <person name="Pajuelo D."/>
            <person name="Ebbesson L."/>
            <person name="Teles M."/>
            <person name="MacKenzie S."/>
            <person name="Amaro C."/>
        </authorList>
    </citation>
    <scope>NUCLEOTIDE SEQUENCE</scope>
</reference>
<protein>
    <submittedName>
        <fullName evidence="1">Uncharacterized protein</fullName>
    </submittedName>
</protein>
<accession>A0A0E9T345</accession>
<proteinExistence type="predicted"/>
<organism evidence="1">
    <name type="scientific">Anguilla anguilla</name>
    <name type="common">European freshwater eel</name>
    <name type="synonym">Muraena anguilla</name>
    <dbReference type="NCBI Taxonomy" id="7936"/>
    <lineage>
        <taxon>Eukaryota</taxon>
        <taxon>Metazoa</taxon>
        <taxon>Chordata</taxon>
        <taxon>Craniata</taxon>
        <taxon>Vertebrata</taxon>
        <taxon>Euteleostomi</taxon>
        <taxon>Actinopterygii</taxon>
        <taxon>Neopterygii</taxon>
        <taxon>Teleostei</taxon>
        <taxon>Anguilliformes</taxon>
        <taxon>Anguillidae</taxon>
        <taxon>Anguilla</taxon>
    </lineage>
</organism>